<dbReference type="Proteomes" id="UP000194664">
    <property type="component" value="Unassembled WGS sequence"/>
</dbReference>
<evidence type="ECO:0000259" key="1">
    <source>
        <dbReference type="Pfam" id="PF07883"/>
    </source>
</evidence>
<protein>
    <recommendedName>
        <fullName evidence="1">Cupin type-2 domain-containing protein</fullName>
    </recommendedName>
</protein>
<dbReference type="RefSeq" id="WP_240516835.1">
    <property type="nucleotide sequence ID" value="NZ_MSPP01000003.1"/>
</dbReference>
<name>A0A251WY03_9RHOB</name>
<feature type="domain" description="Cupin type-2" evidence="1">
    <location>
        <begin position="47"/>
        <end position="101"/>
    </location>
</feature>
<reference evidence="2 3" key="1">
    <citation type="submission" date="2016-12" db="EMBL/GenBank/DDBJ databases">
        <title>The draft genome sequence of HSLHS2.</title>
        <authorList>
            <person name="Hu D."/>
            <person name="Wang L."/>
            <person name="Shao Z."/>
        </authorList>
    </citation>
    <scope>NUCLEOTIDE SEQUENCE [LARGE SCALE GENOMIC DNA]</scope>
    <source>
        <strain evidence="2">MCCC 1A06712</strain>
    </source>
</reference>
<comment type="caution">
    <text evidence="2">The sequence shown here is derived from an EMBL/GenBank/DDBJ whole genome shotgun (WGS) entry which is preliminary data.</text>
</comment>
<keyword evidence="3" id="KW-1185">Reference proteome</keyword>
<proteinExistence type="predicted"/>
<dbReference type="AlphaFoldDB" id="A0A251WY03"/>
<dbReference type="InterPro" id="IPR011051">
    <property type="entry name" value="RmlC_Cupin_sf"/>
</dbReference>
<gene>
    <name evidence="2" type="ORF">BVC71_11025</name>
</gene>
<sequence length="132" mass="14245">MSFIKPFMVDATQVPQDSGDADVFGTVKWRTLICGDVTPAAGTVMGIAEFDAGGTLRPHRHEPSEIYFGLSGSGIVTIDGIPHEIREGVTILIPENALHDTVAGPGGLSFLYTFPKDRFADVKYRFAENSSE</sequence>
<dbReference type="InterPro" id="IPR013096">
    <property type="entry name" value="Cupin_2"/>
</dbReference>
<dbReference type="Gene3D" id="2.60.120.10">
    <property type="entry name" value="Jelly Rolls"/>
    <property type="match status" value="1"/>
</dbReference>
<dbReference type="EMBL" id="MSPP01000003">
    <property type="protein sequence ID" value="OUD09360.1"/>
    <property type="molecule type" value="Genomic_DNA"/>
</dbReference>
<dbReference type="Pfam" id="PF07883">
    <property type="entry name" value="Cupin_2"/>
    <property type="match status" value="1"/>
</dbReference>
<evidence type="ECO:0000313" key="3">
    <source>
        <dbReference type="Proteomes" id="UP000194664"/>
    </source>
</evidence>
<evidence type="ECO:0000313" key="2">
    <source>
        <dbReference type="EMBL" id="OUD09360.1"/>
    </source>
</evidence>
<accession>A0A251WY03</accession>
<dbReference type="SUPFAM" id="SSF51182">
    <property type="entry name" value="RmlC-like cupins"/>
    <property type="match status" value="1"/>
</dbReference>
<organism evidence="2 3">
    <name type="scientific">Marivivens niveibacter</name>
    <dbReference type="NCBI Taxonomy" id="1930667"/>
    <lineage>
        <taxon>Bacteria</taxon>
        <taxon>Pseudomonadati</taxon>
        <taxon>Pseudomonadota</taxon>
        <taxon>Alphaproteobacteria</taxon>
        <taxon>Rhodobacterales</taxon>
        <taxon>Paracoccaceae</taxon>
        <taxon>Marivivens group</taxon>
        <taxon>Marivivens</taxon>
    </lineage>
</organism>
<dbReference type="InterPro" id="IPR014710">
    <property type="entry name" value="RmlC-like_jellyroll"/>
</dbReference>